<keyword evidence="3" id="KW-1185">Reference proteome</keyword>
<proteinExistence type="predicted"/>
<gene>
    <name evidence="2" type="ORF">JQS30_11150</name>
</gene>
<feature type="domain" description="DUF7224" evidence="1">
    <location>
        <begin position="38"/>
        <end position="179"/>
    </location>
</feature>
<organism evidence="2 3">
    <name type="scientific">Natronoglycomyces albus</name>
    <dbReference type="NCBI Taxonomy" id="2811108"/>
    <lineage>
        <taxon>Bacteria</taxon>
        <taxon>Bacillati</taxon>
        <taxon>Actinomycetota</taxon>
        <taxon>Actinomycetes</taxon>
        <taxon>Glycomycetales</taxon>
        <taxon>Glycomycetaceae</taxon>
        <taxon>Natronoglycomyces</taxon>
    </lineage>
</organism>
<evidence type="ECO:0000313" key="3">
    <source>
        <dbReference type="Proteomes" id="UP000662939"/>
    </source>
</evidence>
<dbReference type="RefSeq" id="WP_213170348.1">
    <property type="nucleotide sequence ID" value="NZ_CP070496.1"/>
</dbReference>
<protein>
    <recommendedName>
        <fullName evidence="1">DUF7224 domain-containing protein</fullName>
    </recommendedName>
</protein>
<evidence type="ECO:0000259" key="1">
    <source>
        <dbReference type="Pfam" id="PF23866"/>
    </source>
</evidence>
<dbReference type="KEGG" id="nav:JQS30_11150"/>
<dbReference type="InterPro" id="IPR055648">
    <property type="entry name" value="DUF7224"/>
</dbReference>
<reference evidence="2" key="1">
    <citation type="submission" date="2021-02" db="EMBL/GenBank/DDBJ databases">
        <title>Natronoglycomyces albus gen. nov., sp. nov, a haloalkaliphilic actinobacterium from a soda solonchak soil.</title>
        <authorList>
            <person name="Sorokin D.Y."/>
            <person name="Khijniak T.V."/>
            <person name="Zakharycheva A.P."/>
            <person name="Boueva O.V."/>
            <person name="Ariskina E.V."/>
            <person name="Hahnke R.L."/>
            <person name="Bunk B."/>
            <person name="Sproer C."/>
            <person name="Schumann P."/>
            <person name="Evtushenko L.I."/>
            <person name="Kublanov I.V."/>
        </authorList>
    </citation>
    <scope>NUCLEOTIDE SEQUENCE</scope>
    <source>
        <strain evidence="2">DSM 106290</strain>
    </source>
</reference>
<name>A0A895XET7_9ACTN</name>
<sequence>MIASGFVIAAPMAKGIDWDTTLARPDSDLECHQYSFEICAWPESESFLPQVDVAASGIAGHLRDYGLDVPATLVEDAVSDGDRWGFRTSPSFTDADYAASLLGGLVANPGDCTFFGPVTNPGEIYEFEVALLMGACLDIATGAPVEVADPDGQLREVLALPALNQGLWFDALSTSLATCDVDLAQRAVRLATLAGDDE</sequence>
<accession>A0A895XET7</accession>
<dbReference type="EMBL" id="CP070496">
    <property type="protein sequence ID" value="QSB04351.1"/>
    <property type="molecule type" value="Genomic_DNA"/>
</dbReference>
<dbReference type="Proteomes" id="UP000662939">
    <property type="component" value="Chromosome"/>
</dbReference>
<evidence type="ECO:0000313" key="2">
    <source>
        <dbReference type="EMBL" id="QSB04351.1"/>
    </source>
</evidence>
<dbReference type="Pfam" id="PF23866">
    <property type="entry name" value="DUF7224"/>
    <property type="match status" value="1"/>
</dbReference>
<dbReference type="AlphaFoldDB" id="A0A895XET7"/>